<evidence type="ECO:0008006" key="4">
    <source>
        <dbReference type="Google" id="ProtNLM"/>
    </source>
</evidence>
<dbReference type="NCBIfam" id="TIGR03055">
    <property type="entry name" value="photo_alph_chp2"/>
    <property type="match status" value="1"/>
</dbReference>
<proteinExistence type="predicted"/>
<keyword evidence="1" id="KW-1133">Transmembrane helix</keyword>
<gene>
    <name evidence="2" type="ORF">ISF6_4553</name>
</gene>
<reference evidence="3" key="1">
    <citation type="submission" date="2015-07" db="EMBL/GenBank/DDBJ databases">
        <title>Discovery of a poly(ethylene terephthalate assimilation.</title>
        <authorList>
            <person name="Yoshida S."/>
            <person name="Hiraga K."/>
            <person name="Takehana T."/>
            <person name="Taniguchi I."/>
            <person name="Yamaji H."/>
            <person name="Maeda Y."/>
            <person name="Toyohara K."/>
            <person name="Miyamoto K."/>
            <person name="Kimura Y."/>
            <person name="Oda K."/>
        </authorList>
    </citation>
    <scope>NUCLEOTIDE SEQUENCE [LARGE SCALE GENOMIC DNA]</scope>
    <source>
        <strain evidence="3">NBRC 110686 / TISTR 2288 / 201-F6</strain>
    </source>
</reference>
<dbReference type="EMBL" id="BBYR01000007">
    <property type="protein sequence ID" value="GAP34378.1"/>
    <property type="molecule type" value="Genomic_DNA"/>
</dbReference>
<accession>A0A0K8NVH2</accession>
<evidence type="ECO:0000313" key="3">
    <source>
        <dbReference type="Proteomes" id="UP000037660"/>
    </source>
</evidence>
<dbReference type="InterPro" id="IPR017496">
    <property type="entry name" value="Photo_alph_chp2"/>
</dbReference>
<feature type="transmembrane region" description="Helical" evidence="1">
    <location>
        <begin position="193"/>
        <end position="211"/>
    </location>
</feature>
<feature type="transmembrane region" description="Helical" evidence="1">
    <location>
        <begin position="113"/>
        <end position="135"/>
    </location>
</feature>
<evidence type="ECO:0000256" key="1">
    <source>
        <dbReference type="SAM" id="Phobius"/>
    </source>
</evidence>
<dbReference type="Proteomes" id="UP000037660">
    <property type="component" value="Unassembled WGS sequence"/>
</dbReference>
<feature type="transmembrane region" description="Helical" evidence="1">
    <location>
        <begin position="70"/>
        <end position="93"/>
    </location>
</feature>
<keyword evidence="1" id="KW-0472">Membrane</keyword>
<name>A0A0K8NVH2_PISS1</name>
<dbReference type="STRING" id="1547922.ISF6_4553"/>
<dbReference type="Pfam" id="PF12291">
    <property type="entry name" value="DUF3623"/>
    <property type="match status" value="1"/>
</dbReference>
<feature type="transmembrane region" description="Helical" evidence="1">
    <location>
        <begin position="45"/>
        <end position="64"/>
    </location>
</feature>
<dbReference type="RefSeq" id="WP_054018512.1">
    <property type="nucleotide sequence ID" value="NZ_BBYR01000007.1"/>
</dbReference>
<sequence length="256" mass="27038">MGAATPGGLGAIVPVVFTILAWWLGTRAVHHLATRPRHTHPRTMALGTLALLPMIAALAASGGADGPAAAYLGFSLALLLWGWQELAFLLGYVTGPRRLPCPPDAGPLNRVRYAVQVLLHHELALLALAGAVWWATPAGGSRAALWTFAALWVLRLSAKLNLFLGARNLQAEMLPPHLRYLASYFRRRPMNGLFPWSMLASLAAVAALVGAATADGTSAHDHAALLLVATLVALGALEHGLMMWPMPARPADEAAG</sequence>
<keyword evidence="3" id="KW-1185">Reference proteome</keyword>
<feature type="transmembrane region" description="Helical" evidence="1">
    <location>
        <begin position="141"/>
        <end position="158"/>
    </location>
</feature>
<feature type="transmembrane region" description="Helical" evidence="1">
    <location>
        <begin position="6"/>
        <end position="24"/>
    </location>
</feature>
<feature type="transmembrane region" description="Helical" evidence="1">
    <location>
        <begin position="223"/>
        <end position="241"/>
    </location>
</feature>
<comment type="caution">
    <text evidence="2">The sequence shown here is derived from an EMBL/GenBank/DDBJ whole genome shotgun (WGS) entry which is preliminary data.</text>
</comment>
<evidence type="ECO:0000313" key="2">
    <source>
        <dbReference type="EMBL" id="GAP34378.1"/>
    </source>
</evidence>
<protein>
    <recommendedName>
        <fullName evidence="4">Photosynthetic complex assembly protein 2</fullName>
    </recommendedName>
</protein>
<organism evidence="2 3">
    <name type="scientific">Piscinibacter sakaiensis</name>
    <name type="common">Ideonella sakaiensis</name>
    <dbReference type="NCBI Taxonomy" id="1547922"/>
    <lineage>
        <taxon>Bacteria</taxon>
        <taxon>Pseudomonadati</taxon>
        <taxon>Pseudomonadota</taxon>
        <taxon>Betaproteobacteria</taxon>
        <taxon>Burkholderiales</taxon>
        <taxon>Sphaerotilaceae</taxon>
        <taxon>Piscinibacter</taxon>
    </lineage>
</organism>
<dbReference type="OrthoDB" id="152369at2"/>
<reference evidence="2 3" key="2">
    <citation type="journal article" date="2016" name="Science">
        <title>A bacterium that degrades and assimilates poly(ethylene terephthalate).</title>
        <authorList>
            <person name="Yoshida S."/>
            <person name="Hiraga K."/>
            <person name="Takehana T."/>
            <person name="Taniguchi I."/>
            <person name="Yamaji H."/>
            <person name="Maeda Y."/>
            <person name="Toyohara K."/>
            <person name="Miyamoto K."/>
            <person name="Kimura Y."/>
            <person name="Oda K."/>
        </authorList>
    </citation>
    <scope>NUCLEOTIDE SEQUENCE [LARGE SCALE GENOMIC DNA]</scope>
    <source>
        <strain evidence="3">NBRC 110686 / TISTR 2288 / 201-F6</strain>
    </source>
</reference>
<keyword evidence="1" id="KW-0812">Transmembrane</keyword>
<dbReference type="AlphaFoldDB" id="A0A0K8NVH2"/>